<evidence type="ECO:0008006" key="5">
    <source>
        <dbReference type="Google" id="ProtNLM"/>
    </source>
</evidence>
<accession>A0AAV9K8P5</accession>
<feature type="coiled-coil region" evidence="1">
    <location>
        <begin position="21"/>
        <end position="48"/>
    </location>
</feature>
<evidence type="ECO:0000313" key="3">
    <source>
        <dbReference type="EMBL" id="KAK4709721.1"/>
    </source>
</evidence>
<dbReference type="AlphaFoldDB" id="A0AAV9K8P5"/>
<feature type="region of interest" description="Disordered" evidence="2">
    <location>
        <begin position="131"/>
        <end position="162"/>
    </location>
</feature>
<organism evidence="3 4">
    <name type="scientific">Solanum pinnatisectum</name>
    <name type="common">tansyleaf nightshade</name>
    <dbReference type="NCBI Taxonomy" id="50273"/>
    <lineage>
        <taxon>Eukaryota</taxon>
        <taxon>Viridiplantae</taxon>
        <taxon>Streptophyta</taxon>
        <taxon>Embryophyta</taxon>
        <taxon>Tracheophyta</taxon>
        <taxon>Spermatophyta</taxon>
        <taxon>Magnoliopsida</taxon>
        <taxon>eudicotyledons</taxon>
        <taxon>Gunneridae</taxon>
        <taxon>Pentapetalae</taxon>
        <taxon>asterids</taxon>
        <taxon>lamiids</taxon>
        <taxon>Solanales</taxon>
        <taxon>Solanaceae</taxon>
        <taxon>Solanoideae</taxon>
        <taxon>Solaneae</taxon>
        <taxon>Solanum</taxon>
    </lineage>
</organism>
<evidence type="ECO:0000256" key="1">
    <source>
        <dbReference type="SAM" id="Coils"/>
    </source>
</evidence>
<reference evidence="3 4" key="1">
    <citation type="submission" date="2023-10" db="EMBL/GenBank/DDBJ databases">
        <title>Genome-Wide Identification Analysis in wild type Solanum Pinnatisectum Reveals Some Genes Defensing Phytophthora Infestans.</title>
        <authorList>
            <person name="Sun C."/>
        </authorList>
    </citation>
    <scope>NUCLEOTIDE SEQUENCE [LARGE SCALE GENOMIC DNA]</scope>
    <source>
        <strain evidence="3">LQN</strain>
        <tissue evidence="3">Leaf</tissue>
    </source>
</reference>
<gene>
    <name evidence="3" type="ORF">R3W88_004234</name>
</gene>
<evidence type="ECO:0000313" key="4">
    <source>
        <dbReference type="Proteomes" id="UP001311915"/>
    </source>
</evidence>
<protein>
    <recommendedName>
        <fullName evidence="5">Polyprotein protein</fullName>
    </recommendedName>
</protein>
<sequence>MRDHKLALNALIVRVVTCEQIRGATEEVTTLKADIIELRKDVDQLKSTDMSMLFGTVEILDMPSADIPACSDVPLATTVDETRVDDAPAELEAETDEEHLGVREETIYYDLVDLEGAMFETARKASLQDTSMEGFSGAKDTEIPGTDAPIKGSVDMQASPQA</sequence>
<dbReference type="EMBL" id="JAWPEI010000011">
    <property type="protein sequence ID" value="KAK4709721.1"/>
    <property type="molecule type" value="Genomic_DNA"/>
</dbReference>
<name>A0AAV9K8P5_9SOLN</name>
<proteinExistence type="predicted"/>
<dbReference type="Proteomes" id="UP001311915">
    <property type="component" value="Unassembled WGS sequence"/>
</dbReference>
<evidence type="ECO:0000256" key="2">
    <source>
        <dbReference type="SAM" id="MobiDB-lite"/>
    </source>
</evidence>
<keyword evidence="4" id="KW-1185">Reference proteome</keyword>
<comment type="caution">
    <text evidence="3">The sequence shown here is derived from an EMBL/GenBank/DDBJ whole genome shotgun (WGS) entry which is preliminary data.</text>
</comment>
<keyword evidence="1" id="KW-0175">Coiled coil</keyword>